<evidence type="ECO:0000313" key="6">
    <source>
        <dbReference type="Proteomes" id="UP000494165"/>
    </source>
</evidence>
<feature type="signal peptide" evidence="2">
    <location>
        <begin position="1"/>
        <end position="21"/>
    </location>
</feature>
<dbReference type="OrthoDB" id="2448405at2759"/>
<evidence type="ECO:0000313" key="5">
    <source>
        <dbReference type="EMBL" id="CAB3361584.1"/>
    </source>
</evidence>
<dbReference type="Pfam" id="PF25489">
    <property type="entry name" value="At5g54830"/>
    <property type="match status" value="1"/>
</dbReference>
<dbReference type="SMART" id="SM00664">
    <property type="entry name" value="DoH"/>
    <property type="match status" value="1"/>
</dbReference>
<keyword evidence="1" id="KW-0677">Repeat</keyword>
<dbReference type="SMART" id="SM00686">
    <property type="entry name" value="DM13"/>
    <property type="match status" value="2"/>
</dbReference>
<evidence type="ECO:0000259" key="4">
    <source>
        <dbReference type="PROSITE" id="PS51549"/>
    </source>
</evidence>
<dbReference type="InterPro" id="IPR005018">
    <property type="entry name" value="DOMON_domain"/>
</dbReference>
<dbReference type="AlphaFoldDB" id="A0A8S1C0V5"/>
<dbReference type="PROSITE" id="PS51549">
    <property type="entry name" value="DM13"/>
    <property type="match status" value="2"/>
</dbReference>
<feature type="domain" description="DM13" evidence="4">
    <location>
        <begin position="33"/>
        <end position="144"/>
    </location>
</feature>
<comment type="caution">
    <text evidence="5">The sequence shown here is derived from an EMBL/GenBank/DDBJ whole genome shotgun (WGS) entry which is preliminary data.</text>
</comment>
<dbReference type="PANTHER" id="PTHR24036">
    <property type="entry name" value="SKELETOR-RELATED"/>
    <property type="match status" value="1"/>
</dbReference>
<protein>
    <recommendedName>
        <fullName evidence="7">DOMON domain-containing protein</fullName>
    </recommendedName>
</protein>
<keyword evidence="6" id="KW-1185">Reference proteome</keyword>
<evidence type="ECO:0008006" key="7">
    <source>
        <dbReference type="Google" id="ProtNLM"/>
    </source>
</evidence>
<gene>
    <name evidence="5" type="ORF">CLODIP_2_CD15775</name>
</gene>
<accession>A0A8S1C0V5</accession>
<dbReference type="PROSITE" id="PS50836">
    <property type="entry name" value="DOMON"/>
    <property type="match status" value="1"/>
</dbReference>
<proteinExistence type="predicted"/>
<dbReference type="InterPro" id="IPR045266">
    <property type="entry name" value="DOH_DOMON"/>
</dbReference>
<dbReference type="CDD" id="cd09631">
    <property type="entry name" value="DOMON_DOH"/>
    <property type="match status" value="1"/>
</dbReference>
<evidence type="ECO:0000256" key="1">
    <source>
        <dbReference type="ARBA" id="ARBA00022737"/>
    </source>
</evidence>
<dbReference type="InterPro" id="IPR057443">
    <property type="entry name" value="At5g54830-like"/>
</dbReference>
<reference evidence="5 6" key="1">
    <citation type="submission" date="2020-04" db="EMBL/GenBank/DDBJ databases">
        <authorList>
            <person name="Alioto T."/>
            <person name="Alioto T."/>
            <person name="Gomez Garrido J."/>
        </authorList>
    </citation>
    <scope>NUCLEOTIDE SEQUENCE [LARGE SCALE GENOMIC DNA]</scope>
</reference>
<feature type="domain" description="DM13" evidence="4">
    <location>
        <begin position="156"/>
        <end position="260"/>
    </location>
</feature>
<evidence type="ECO:0000259" key="3">
    <source>
        <dbReference type="PROSITE" id="PS50836"/>
    </source>
</evidence>
<dbReference type="InterPro" id="IPR052126">
    <property type="entry name" value="Spindle_Org/Thrombomodulin"/>
</dbReference>
<sequence>MDTLLPLVLFLVCAAPHQASAQSRHYPGRTKYGRLVGEFKEYAHGIRGSVFVVDETTLFIKGFAYDGTGPDAFFWVGNQTRPSPEGEIVPYPKDFKGREPPILPAISNADIILRLPFPKRIRDIKWLAVWCRRFTVNFGDVFIPPNLEIPKTRVLPEFKRLAHQLRSGNISILDAKTFYIPNLHYDGAGPDAYFWVGNGSEPNEFGIKVPNERGSLEPLRGYQGEDIEIQLPNNLTVYNIDWLSMWCVQYKHNFGHVMIPKDLDVPPALGQTKITTTSTTQDPLQMPKMTNCRELLSNRLQVEWEMHGNEVQIQLSGRITESQYMAFGISGENGRSSMLGADVVVAFYDKDQKAFKAVDYYLSKYAQCDGREGVCPDEKVGGKNEAVVISGEQRDGIITVTYKRPLQTRDGPYDKIIPFDSEVNVIAAIGPLNSRMEANAHNSGDRTSGDIRIDFSSRNDHACISSLSEKKEVSNLKVWKQLRIVGEKELSARIGPTGGQRGYTHLTDHPSWGIAWYINDLLIPEVFVERGQSYVFKVEGGFEEANPARYHPFYITDSSEGGFGQKSEEQQKQQRVFAGVGYDAEGNPYPNTAGRYCEWIHKTVDQSSSKETFESFFETLKLECEPGEPAILNWTVAMDTPDTVYYQCYTHNNLGWKIQVKNPGELAGLNSAMPLHTTVAAVAVHLLVLMLGR</sequence>
<keyword evidence="2" id="KW-0732">Signal</keyword>
<feature type="chain" id="PRO_5035911466" description="DOMON domain-containing protein" evidence="2">
    <location>
        <begin position="22"/>
        <end position="693"/>
    </location>
</feature>
<evidence type="ECO:0000256" key="2">
    <source>
        <dbReference type="SAM" id="SignalP"/>
    </source>
</evidence>
<name>A0A8S1C0V5_9INSE</name>
<feature type="domain" description="DOMON" evidence="3">
    <location>
        <begin position="298"/>
        <end position="430"/>
    </location>
</feature>
<dbReference type="Pfam" id="PF03351">
    <property type="entry name" value="DOMON"/>
    <property type="match status" value="1"/>
</dbReference>
<dbReference type="EMBL" id="CADEPI010000006">
    <property type="protein sequence ID" value="CAB3361584.1"/>
    <property type="molecule type" value="Genomic_DNA"/>
</dbReference>
<dbReference type="PANTHER" id="PTHR24036:SF5">
    <property type="entry name" value="THROMBOMODULIN"/>
    <property type="match status" value="1"/>
</dbReference>
<dbReference type="Proteomes" id="UP000494165">
    <property type="component" value="Unassembled WGS sequence"/>
</dbReference>
<organism evidence="5 6">
    <name type="scientific">Cloeon dipterum</name>
    <dbReference type="NCBI Taxonomy" id="197152"/>
    <lineage>
        <taxon>Eukaryota</taxon>
        <taxon>Metazoa</taxon>
        <taxon>Ecdysozoa</taxon>
        <taxon>Arthropoda</taxon>
        <taxon>Hexapoda</taxon>
        <taxon>Insecta</taxon>
        <taxon>Pterygota</taxon>
        <taxon>Palaeoptera</taxon>
        <taxon>Ephemeroptera</taxon>
        <taxon>Pisciforma</taxon>
        <taxon>Baetidae</taxon>
        <taxon>Cloeon</taxon>
    </lineage>
</organism>
<dbReference type="InterPro" id="IPR019545">
    <property type="entry name" value="DM13_domain"/>
</dbReference>
<dbReference type="Pfam" id="PF10517">
    <property type="entry name" value="DM13"/>
    <property type="match status" value="2"/>
</dbReference>